<dbReference type="SUPFAM" id="SSF52540">
    <property type="entry name" value="P-loop containing nucleoside triphosphate hydrolases"/>
    <property type="match status" value="1"/>
</dbReference>
<comment type="pathway">
    <text evidence="3 13 14">Sulfur metabolism; hydrogen sulfide biosynthesis; sulfite from sulfate: step 2/3.</text>
</comment>
<dbReference type="Pfam" id="PF01583">
    <property type="entry name" value="APS_kinase"/>
    <property type="match status" value="1"/>
</dbReference>
<keyword evidence="8 13" id="KW-0418">Kinase</keyword>
<dbReference type="Proteomes" id="UP000613113">
    <property type="component" value="Unassembled WGS sequence"/>
</dbReference>
<evidence type="ECO:0000256" key="1">
    <source>
        <dbReference type="ARBA" id="ARBA00001823"/>
    </source>
</evidence>
<proteinExistence type="inferred from homology"/>
<keyword evidence="6 13" id="KW-0808">Transferase</keyword>
<evidence type="ECO:0000256" key="10">
    <source>
        <dbReference type="ARBA" id="ARBA00029724"/>
    </source>
</evidence>
<reference evidence="16 17" key="1">
    <citation type="submission" date="2020-08" db="EMBL/GenBank/DDBJ databases">
        <title>Novel species isolated from subtropical streams in China.</title>
        <authorList>
            <person name="Lu H."/>
        </authorList>
    </citation>
    <scope>NUCLEOTIDE SEQUENCE [LARGE SCALE GENOMIC DNA]</scope>
    <source>
        <strain evidence="16 17">FT31W</strain>
    </source>
</reference>
<evidence type="ECO:0000256" key="2">
    <source>
        <dbReference type="ARBA" id="ARBA00002632"/>
    </source>
</evidence>
<keyword evidence="13" id="KW-0597">Phosphoprotein</keyword>
<evidence type="ECO:0000256" key="12">
    <source>
        <dbReference type="ARBA" id="ARBA00031464"/>
    </source>
</evidence>
<keyword evidence="7 13" id="KW-0547">Nucleotide-binding</keyword>
<comment type="catalytic activity">
    <reaction evidence="1 13 14">
        <text>adenosine 5'-phosphosulfate + ATP = 3'-phosphoadenylyl sulfate + ADP + H(+)</text>
        <dbReference type="Rhea" id="RHEA:24152"/>
        <dbReference type="ChEBI" id="CHEBI:15378"/>
        <dbReference type="ChEBI" id="CHEBI:30616"/>
        <dbReference type="ChEBI" id="CHEBI:58243"/>
        <dbReference type="ChEBI" id="CHEBI:58339"/>
        <dbReference type="ChEBI" id="CHEBI:456216"/>
        <dbReference type="EC" id="2.7.1.25"/>
    </reaction>
</comment>
<evidence type="ECO:0000256" key="7">
    <source>
        <dbReference type="ARBA" id="ARBA00022741"/>
    </source>
</evidence>
<evidence type="ECO:0000256" key="3">
    <source>
        <dbReference type="ARBA" id="ARBA00004806"/>
    </source>
</evidence>
<dbReference type="PANTHER" id="PTHR11055">
    <property type="entry name" value="BIFUNCTIONAL 3'-PHOSPHOADENOSINE 5'-PHOSPHOSULFATE SYNTHASE"/>
    <property type="match status" value="1"/>
</dbReference>
<dbReference type="InterPro" id="IPR059117">
    <property type="entry name" value="APS_kinase_dom"/>
</dbReference>
<dbReference type="InterPro" id="IPR027417">
    <property type="entry name" value="P-loop_NTPase"/>
</dbReference>
<sequence length="198" mass="21880">MKENLTWHFGAVSSAVRESLLKQRPVTLWLTGLSASGKSSIAYALEKLLLEKGKCSFVLDGDNLRHHLNSDLGFTAADRKENIRRTAEVAHLMNEAGLIVITALISPLCSDRQMAREIIGAQRFLEVYVNASAAVCESRDPKGLYVKARRGEISEFTGISAPYEVPDNPEFEVDSESDPVGLVAEKLYQHLAGQYFPK</sequence>
<evidence type="ECO:0000256" key="9">
    <source>
        <dbReference type="ARBA" id="ARBA00022840"/>
    </source>
</evidence>
<dbReference type="EMBL" id="JACOGC010000002">
    <property type="protein sequence ID" value="MBC3884971.1"/>
    <property type="molecule type" value="Genomic_DNA"/>
</dbReference>
<keyword evidence="17" id="KW-1185">Reference proteome</keyword>
<evidence type="ECO:0000313" key="17">
    <source>
        <dbReference type="Proteomes" id="UP000613113"/>
    </source>
</evidence>
<evidence type="ECO:0000259" key="15">
    <source>
        <dbReference type="Pfam" id="PF01583"/>
    </source>
</evidence>
<dbReference type="NCBIfam" id="TIGR00455">
    <property type="entry name" value="apsK"/>
    <property type="match status" value="1"/>
</dbReference>
<dbReference type="NCBIfam" id="NF003013">
    <property type="entry name" value="PRK03846.1"/>
    <property type="match status" value="1"/>
</dbReference>
<evidence type="ECO:0000313" key="16">
    <source>
        <dbReference type="EMBL" id="MBC3884971.1"/>
    </source>
</evidence>
<dbReference type="GO" id="GO:0004020">
    <property type="term" value="F:adenylylsulfate kinase activity"/>
    <property type="evidence" value="ECO:0007669"/>
    <property type="project" value="UniProtKB-EC"/>
</dbReference>
<organism evidence="16 17">
    <name type="scientific">Undibacterium griseum</name>
    <dbReference type="NCBI Taxonomy" id="2762295"/>
    <lineage>
        <taxon>Bacteria</taxon>
        <taxon>Pseudomonadati</taxon>
        <taxon>Pseudomonadota</taxon>
        <taxon>Betaproteobacteria</taxon>
        <taxon>Burkholderiales</taxon>
        <taxon>Oxalobacteraceae</taxon>
        <taxon>Undibacterium</taxon>
    </lineage>
</organism>
<name>A0ABR6YM67_9BURK</name>
<feature type="domain" description="APS kinase" evidence="15">
    <location>
        <begin position="24"/>
        <end position="174"/>
    </location>
</feature>
<dbReference type="Gene3D" id="3.40.50.300">
    <property type="entry name" value="P-loop containing nucleotide triphosphate hydrolases"/>
    <property type="match status" value="1"/>
</dbReference>
<comment type="caution">
    <text evidence="16">The sequence shown here is derived from an EMBL/GenBank/DDBJ whole genome shotgun (WGS) entry which is preliminary data.</text>
</comment>
<evidence type="ECO:0000256" key="4">
    <source>
        <dbReference type="ARBA" id="ARBA00007008"/>
    </source>
</evidence>
<dbReference type="InterPro" id="IPR002891">
    <property type="entry name" value="APS"/>
</dbReference>
<evidence type="ECO:0000256" key="14">
    <source>
        <dbReference type="RuleBase" id="RU004347"/>
    </source>
</evidence>
<evidence type="ECO:0000256" key="11">
    <source>
        <dbReference type="ARBA" id="ARBA00031393"/>
    </source>
</evidence>
<comment type="similarity">
    <text evidence="4 13 14">Belongs to the APS kinase family.</text>
</comment>
<dbReference type="HAMAP" id="MF_00065">
    <property type="entry name" value="Adenylyl_sulf_kinase"/>
    <property type="match status" value="1"/>
</dbReference>
<feature type="binding site" evidence="13">
    <location>
        <begin position="32"/>
        <end position="39"/>
    </location>
    <ligand>
        <name>ATP</name>
        <dbReference type="ChEBI" id="CHEBI:30616"/>
    </ligand>
</feature>
<dbReference type="EC" id="2.7.1.25" evidence="5 13"/>
<evidence type="ECO:0000256" key="6">
    <source>
        <dbReference type="ARBA" id="ARBA00022679"/>
    </source>
</evidence>
<dbReference type="CDD" id="cd02027">
    <property type="entry name" value="APSK"/>
    <property type="match status" value="1"/>
</dbReference>
<gene>
    <name evidence="13 16" type="primary">cysC</name>
    <name evidence="16" type="ORF">H8K27_07515</name>
</gene>
<comment type="function">
    <text evidence="2 13 14">Catalyzes the synthesis of activated sulfate.</text>
</comment>
<evidence type="ECO:0000256" key="8">
    <source>
        <dbReference type="ARBA" id="ARBA00022777"/>
    </source>
</evidence>
<evidence type="ECO:0000256" key="13">
    <source>
        <dbReference type="HAMAP-Rule" id="MF_00065"/>
    </source>
</evidence>
<protein>
    <recommendedName>
        <fullName evidence="5 13">Adenylyl-sulfate kinase</fullName>
        <ecNumber evidence="5 13">2.7.1.25</ecNumber>
    </recommendedName>
    <alternativeName>
        <fullName evidence="11 13">APS kinase</fullName>
    </alternativeName>
    <alternativeName>
        <fullName evidence="12 13">ATP adenosine-5'-phosphosulfate 3'-phosphotransferase</fullName>
    </alternativeName>
    <alternativeName>
        <fullName evidence="10 13">Adenosine-5'-phosphosulfate kinase</fullName>
    </alternativeName>
</protein>
<evidence type="ECO:0000256" key="5">
    <source>
        <dbReference type="ARBA" id="ARBA00012121"/>
    </source>
</evidence>
<accession>A0ABR6YM67</accession>
<feature type="active site" description="Phosphoserine intermediate" evidence="13">
    <location>
        <position position="106"/>
    </location>
</feature>
<dbReference type="PANTHER" id="PTHR11055:SF1">
    <property type="entry name" value="PAPS SYNTHETASE, ISOFORM D"/>
    <property type="match status" value="1"/>
</dbReference>
<keyword evidence="9 13" id="KW-0067">ATP-binding</keyword>